<keyword evidence="3" id="KW-1185">Reference proteome</keyword>
<name>A0AAD4U6J2_OVIAM</name>
<reference evidence="2" key="1">
    <citation type="submission" date="2022-03" db="EMBL/GenBank/DDBJ databases">
        <title>Genomic analyses of argali, domestic sheep and their hybrids provide insights into chromosomal evolution, heterosis and genetic basis of agronomic traits.</title>
        <authorList>
            <person name="Li M."/>
        </authorList>
    </citation>
    <scope>NUCLEOTIDE SEQUENCE</scope>
    <source>
        <strain evidence="2">CAU-MHL-2022a</strain>
        <tissue evidence="2">Skin</tissue>
    </source>
</reference>
<organism evidence="2 3">
    <name type="scientific">Ovis ammon polii</name>
    <dbReference type="NCBI Taxonomy" id="230172"/>
    <lineage>
        <taxon>Eukaryota</taxon>
        <taxon>Metazoa</taxon>
        <taxon>Chordata</taxon>
        <taxon>Craniata</taxon>
        <taxon>Vertebrata</taxon>
        <taxon>Euteleostomi</taxon>
        <taxon>Mammalia</taxon>
        <taxon>Eutheria</taxon>
        <taxon>Laurasiatheria</taxon>
        <taxon>Artiodactyla</taxon>
        <taxon>Ruminantia</taxon>
        <taxon>Pecora</taxon>
        <taxon>Bovidae</taxon>
        <taxon>Caprinae</taxon>
        <taxon>Ovis</taxon>
    </lineage>
</organism>
<accession>A0AAD4U6J2</accession>
<evidence type="ECO:0000256" key="1">
    <source>
        <dbReference type="SAM" id="MobiDB-lite"/>
    </source>
</evidence>
<comment type="caution">
    <text evidence="2">The sequence shown here is derived from an EMBL/GenBank/DDBJ whole genome shotgun (WGS) entry which is preliminary data.</text>
</comment>
<feature type="compositionally biased region" description="Basic and acidic residues" evidence="1">
    <location>
        <begin position="142"/>
        <end position="151"/>
    </location>
</feature>
<protein>
    <submittedName>
        <fullName evidence="2">Uncharacterized protein</fullName>
    </submittedName>
</protein>
<dbReference type="Proteomes" id="UP001214576">
    <property type="component" value="Unassembled WGS sequence"/>
</dbReference>
<dbReference type="EMBL" id="JAKZEL010000009">
    <property type="protein sequence ID" value="KAI4540842.1"/>
    <property type="molecule type" value="Genomic_DNA"/>
</dbReference>
<feature type="region of interest" description="Disordered" evidence="1">
    <location>
        <begin position="127"/>
        <end position="158"/>
    </location>
</feature>
<gene>
    <name evidence="2" type="ORF">MG293_009883</name>
</gene>
<dbReference type="AlphaFoldDB" id="A0AAD4U6J2"/>
<evidence type="ECO:0000313" key="3">
    <source>
        <dbReference type="Proteomes" id="UP001214576"/>
    </source>
</evidence>
<sequence length="214" mass="23191">MLSGHLEGTAAGPAASCAQHGRGLNEGLLLASEEKKESLANFPSKLCEETLCPLTPFDENREEELYGRETEVHAPFFRGNGPEDGIPQGKKYIGTLLYPEAKPTEVFNACVLNDGLNVADPSLTLEVTKDSLGGSPRAGKGSRHENKEASGHRRSSTSHRLAIAMVTVSFRTKAKKDGPAIWPPTCVPCTRCKELDSCFLPRLLRGSDFRKEAP</sequence>
<evidence type="ECO:0000313" key="2">
    <source>
        <dbReference type="EMBL" id="KAI4540842.1"/>
    </source>
</evidence>
<proteinExistence type="predicted"/>